<dbReference type="PANTHER" id="PTHR46847">
    <property type="entry name" value="D-ALLOSE-BINDING PERIPLASMIC PROTEIN-RELATED"/>
    <property type="match status" value="1"/>
</dbReference>
<name>A0A6N7W889_9ACTO</name>
<evidence type="ECO:0000313" key="7">
    <source>
        <dbReference type="EMBL" id="MSS84652.1"/>
    </source>
</evidence>
<dbReference type="CDD" id="cd06321">
    <property type="entry name" value="PBP1_ABC_sugar_binding-like"/>
    <property type="match status" value="1"/>
</dbReference>
<protein>
    <submittedName>
        <fullName evidence="7">ABC transporter substrate-binding protein</fullName>
    </submittedName>
</protein>
<proteinExistence type="inferred from homology"/>
<keyword evidence="3 5" id="KW-0732">Signal</keyword>
<evidence type="ECO:0000313" key="8">
    <source>
        <dbReference type="Proteomes" id="UP000470875"/>
    </source>
</evidence>
<evidence type="ECO:0000256" key="1">
    <source>
        <dbReference type="ARBA" id="ARBA00004196"/>
    </source>
</evidence>
<dbReference type="PANTHER" id="PTHR46847:SF2">
    <property type="entry name" value="ABC TRANSPORTER SUGAR-BINDING PROTEIN"/>
    <property type="match status" value="1"/>
</dbReference>
<comment type="caution">
    <text evidence="7">The sequence shown here is derived from an EMBL/GenBank/DDBJ whole genome shotgun (WGS) entry which is preliminary data.</text>
</comment>
<dbReference type="GO" id="GO:0030313">
    <property type="term" value="C:cell envelope"/>
    <property type="evidence" value="ECO:0007669"/>
    <property type="project" value="UniProtKB-SubCell"/>
</dbReference>
<feature type="region of interest" description="Disordered" evidence="4">
    <location>
        <begin position="27"/>
        <end position="47"/>
    </location>
</feature>
<dbReference type="AlphaFoldDB" id="A0A6N7W889"/>
<dbReference type="InterPro" id="IPR025997">
    <property type="entry name" value="SBP_2_dom"/>
</dbReference>
<evidence type="ECO:0000256" key="5">
    <source>
        <dbReference type="SAM" id="SignalP"/>
    </source>
</evidence>
<evidence type="ECO:0000256" key="3">
    <source>
        <dbReference type="ARBA" id="ARBA00022729"/>
    </source>
</evidence>
<dbReference type="RefSeq" id="WP_154545209.1">
    <property type="nucleotide sequence ID" value="NZ_VULO01000008.1"/>
</dbReference>
<evidence type="ECO:0000256" key="4">
    <source>
        <dbReference type="SAM" id="MobiDB-lite"/>
    </source>
</evidence>
<dbReference type="Proteomes" id="UP000470875">
    <property type="component" value="Unassembled WGS sequence"/>
</dbReference>
<dbReference type="Pfam" id="PF13407">
    <property type="entry name" value="Peripla_BP_4"/>
    <property type="match status" value="1"/>
</dbReference>
<accession>A0A6N7W889</accession>
<comment type="similarity">
    <text evidence="2">Belongs to the bacterial solute-binding protein 2 family.</text>
</comment>
<organism evidence="7 8">
    <name type="scientific">Scrofimicrobium canadense</name>
    <dbReference type="NCBI Taxonomy" id="2652290"/>
    <lineage>
        <taxon>Bacteria</taxon>
        <taxon>Bacillati</taxon>
        <taxon>Actinomycetota</taxon>
        <taxon>Actinomycetes</taxon>
        <taxon>Actinomycetales</taxon>
        <taxon>Actinomycetaceae</taxon>
        <taxon>Scrofimicrobium</taxon>
    </lineage>
</organism>
<feature type="domain" description="Periplasmic binding protein" evidence="6">
    <location>
        <begin position="54"/>
        <end position="305"/>
    </location>
</feature>
<dbReference type="GO" id="GO:0030246">
    <property type="term" value="F:carbohydrate binding"/>
    <property type="evidence" value="ECO:0007669"/>
    <property type="project" value="UniProtKB-ARBA"/>
</dbReference>
<feature type="chain" id="PRO_5038561856" evidence="5">
    <location>
        <begin position="26"/>
        <end position="330"/>
    </location>
</feature>
<keyword evidence="8" id="KW-1185">Reference proteome</keyword>
<dbReference type="PROSITE" id="PS51257">
    <property type="entry name" value="PROKAR_LIPOPROTEIN"/>
    <property type="match status" value="1"/>
</dbReference>
<evidence type="ECO:0000256" key="2">
    <source>
        <dbReference type="ARBA" id="ARBA00007639"/>
    </source>
</evidence>
<dbReference type="Gene3D" id="3.40.50.2300">
    <property type="match status" value="2"/>
</dbReference>
<dbReference type="InterPro" id="IPR028082">
    <property type="entry name" value="Peripla_BP_I"/>
</dbReference>
<reference evidence="7 8" key="1">
    <citation type="submission" date="2019-08" db="EMBL/GenBank/DDBJ databases">
        <title>In-depth cultivation of the pig gut microbiome towards novel bacterial diversity and tailored functional studies.</title>
        <authorList>
            <person name="Wylensek D."/>
            <person name="Hitch T.C.A."/>
            <person name="Clavel T."/>
        </authorList>
    </citation>
    <scope>NUCLEOTIDE SEQUENCE [LARGE SCALE GENOMIC DNA]</scope>
    <source>
        <strain evidence="7 8">WB03_NA08</strain>
    </source>
</reference>
<feature type="signal peptide" evidence="5">
    <location>
        <begin position="1"/>
        <end position="25"/>
    </location>
</feature>
<sequence length="330" mass="33669">MKTTRRSIAALAATLVLGVSLTACSDGTAEKSPASGTAESGATEKAGSGEIKKVGMTLQDVSNPFFAAMQNGMEEESKAKGFEINIQDGRQDVGTQSDQIDTFIQQGVDLILVTPVDTDGIGAAVGRAQAAGIPVVAVDAAAKGADAEVTTDNVMAGRLACEALVDKLGGKGNILIVDGTPQTAVQDRVKGCEEVLADNPEVKVLAKQSGTNDRASALQVTTDMLTANPDVNGIFAINDPSALGADLAVQQAGKNGIVIVGVDGSPEAVKALQDTASNFWATPAQDPAAMAVKGYEVGAAIVAGNPPADSQILIEPFTVDKDNVNEYAGW</sequence>
<evidence type="ECO:0000259" key="6">
    <source>
        <dbReference type="Pfam" id="PF13407"/>
    </source>
</evidence>
<dbReference type="EMBL" id="VULO01000008">
    <property type="protein sequence ID" value="MSS84652.1"/>
    <property type="molecule type" value="Genomic_DNA"/>
</dbReference>
<comment type="subcellular location">
    <subcellularLocation>
        <location evidence="1">Cell envelope</location>
    </subcellularLocation>
</comment>
<gene>
    <name evidence="7" type="ORF">FYJ24_07710</name>
</gene>
<dbReference type="SUPFAM" id="SSF53822">
    <property type="entry name" value="Periplasmic binding protein-like I"/>
    <property type="match status" value="1"/>
</dbReference>